<organism evidence="2">
    <name type="scientific">Timema cristinae</name>
    <name type="common">Walking stick</name>
    <dbReference type="NCBI Taxonomy" id="61476"/>
    <lineage>
        <taxon>Eukaryota</taxon>
        <taxon>Metazoa</taxon>
        <taxon>Ecdysozoa</taxon>
        <taxon>Arthropoda</taxon>
        <taxon>Hexapoda</taxon>
        <taxon>Insecta</taxon>
        <taxon>Pterygota</taxon>
        <taxon>Neoptera</taxon>
        <taxon>Polyneoptera</taxon>
        <taxon>Phasmatodea</taxon>
        <taxon>Timematodea</taxon>
        <taxon>Timematoidea</taxon>
        <taxon>Timematidae</taxon>
        <taxon>Timema</taxon>
    </lineage>
</organism>
<name>A0A7R9CDM6_TIMCR</name>
<evidence type="ECO:0000313" key="2">
    <source>
        <dbReference type="EMBL" id="CAD7393427.1"/>
    </source>
</evidence>
<evidence type="ECO:0000256" key="1">
    <source>
        <dbReference type="SAM" id="MobiDB-lite"/>
    </source>
</evidence>
<dbReference type="EMBL" id="OC316712">
    <property type="protein sequence ID" value="CAD7393427.1"/>
    <property type="molecule type" value="Genomic_DNA"/>
</dbReference>
<reference evidence="2" key="1">
    <citation type="submission" date="2020-11" db="EMBL/GenBank/DDBJ databases">
        <authorList>
            <person name="Tran Van P."/>
        </authorList>
    </citation>
    <scope>NUCLEOTIDE SEQUENCE</scope>
</reference>
<dbReference type="AlphaFoldDB" id="A0A7R9CDM6"/>
<sequence length="30" mass="3170">MSTCGRPVTHLESPGVADSSPMGLQRIDAR</sequence>
<proteinExistence type="predicted"/>
<gene>
    <name evidence="2" type="ORF">TCEB3V08_LOCUS1396</name>
</gene>
<protein>
    <submittedName>
        <fullName evidence="2">Uncharacterized protein</fullName>
    </submittedName>
</protein>
<feature type="region of interest" description="Disordered" evidence="1">
    <location>
        <begin position="1"/>
        <end position="30"/>
    </location>
</feature>
<accession>A0A7R9CDM6</accession>